<keyword evidence="4 7" id="KW-0408">Iron</keyword>
<dbReference type="RefSeq" id="WP_147669575.1">
    <property type="nucleotide sequence ID" value="NZ_CP120678.1"/>
</dbReference>
<sequence length="338" mass="37804">MNLIEKVMQSQQLNKAEIVEVLLGDYSELANAADSVRKRYVGDEVHLRGLIEFSNHCKQNCCYCGLRCENREVDRYRLSPEEIVAEAKLAKALGYRTIVMQSGEDDSYSVDKMTAILKQIKSMDVAITLSIGEKTYEEYKAYKEAGADRYLLRIETTDQSLYHKLNPGMRFENRVRCLEDLQRLGYEVGSGCLIGLPGQTLESIAEDILFFKEFPLDMVGLGPFIPNPATPLADCGSGNLELSLKVIALIRLLMPDINIPATTAMETLDKTARFRALQGGANVIMPNVTSLSYRKKYQLYPGKSGIDDTPQKSRAVICEKVLALGRTISEGYGFRNNK</sequence>
<dbReference type="PANTHER" id="PTHR43726:SF1">
    <property type="entry name" value="BIOTIN SYNTHASE"/>
    <property type="match status" value="1"/>
</dbReference>
<protein>
    <submittedName>
        <fullName evidence="10">[FeFe] hydrogenase H-cluster radical SAM maturase HydE</fullName>
    </submittedName>
</protein>
<dbReference type="NCBIfam" id="TIGR03956">
    <property type="entry name" value="rSAM_HydE"/>
    <property type="match status" value="1"/>
</dbReference>
<feature type="binding site" evidence="7">
    <location>
        <position position="64"/>
    </location>
    <ligand>
        <name>[4Fe-4S] cluster</name>
        <dbReference type="ChEBI" id="CHEBI:49883"/>
        <note>4Fe-4S-S-AdoMet</note>
    </ligand>
</feature>
<dbReference type="InterPro" id="IPR013785">
    <property type="entry name" value="Aldolase_TIM"/>
</dbReference>
<name>A0A9Y2AJG7_9FIRM</name>
<feature type="binding site" evidence="7">
    <location>
        <position position="57"/>
    </location>
    <ligand>
        <name>[4Fe-4S] cluster</name>
        <dbReference type="ChEBI" id="CHEBI:49883"/>
        <note>4Fe-4S-S-AdoMet</note>
    </ligand>
</feature>
<dbReference type="Gene3D" id="3.20.20.70">
    <property type="entry name" value="Aldolase class I"/>
    <property type="match status" value="1"/>
</dbReference>
<dbReference type="InterPro" id="IPR007197">
    <property type="entry name" value="rSAM"/>
</dbReference>
<dbReference type="PIRSF" id="PIRSF004762">
    <property type="entry name" value="CHP00423"/>
    <property type="match status" value="1"/>
</dbReference>
<evidence type="ECO:0000256" key="6">
    <source>
        <dbReference type="ARBA" id="ARBA00034078"/>
    </source>
</evidence>
<dbReference type="AlphaFoldDB" id="A0A9Y2AJG7"/>
<dbReference type="Pfam" id="PF04055">
    <property type="entry name" value="Radical_SAM"/>
    <property type="match status" value="1"/>
</dbReference>
<dbReference type="SMART" id="SM00729">
    <property type="entry name" value="Elp3"/>
    <property type="match status" value="1"/>
</dbReference>
<reference evidence="10" key="1">
    <citation type="submission" date="2023-03" db="EMBL/GenBank/DDBJ databases">
        <title>Selenobaculum gbiensis gen. nov. sp. nov., a new bacterium isolated from the gut microbiota of IBD patient.</title>
        <authorList>
            <person name="Yeo S."/>
            <person name="Park H."/>
            <person name="Huh C.S."/>
        </authorList>
    </citation>
    <scope>NUCLEOTIDE SEQUENCE</scope>
    <source>
        <strain evidence="10">ICN-92133</strain>
    </source>
</reference>
<evidence type="ECO:0000256" key="8">
    <source>
        <dbReference type="PIRSR" id="PIRSR004762-2"/>
    </source>
</evidence>
<accession>A0A9Y2AJG7</accession>
<dbReference type="GO" id="GO:0044272">
    <property type="term" value="P:sulfur compound biosynthetic process"/>
    <property type="evidence" value="ECO:0007669"/>
    <property type="project" value="UniProtKB-ARBA"/>
</dbReference>
<comment type="cofactor">
    <cofactor evidence="6">
        <name>[2Fe-2S] cluster</name>
        <dbReference type="ChEBI" id="CHEBI:190135"/>
    </cofactor>
</comment>
<keyword evidence="2 7" id="KW-0949">S-adenosyl-L-methionine</keyword>
<dbReference type="InterPro" id="IPR024021">
    <property type="entry name" value="FeFe-hyd_HydE_rSAM"/>
</dbReference>
<feature type="binding site" evidence="8">
    <location>
        <position position="174"/>
    </location>
    <ligand>
        <name>S-adenosyl-L-methionine</name>
        <dbReference type="ChEBI" id="CHEBI:59789"/>
    </ligand>
</feature>
<dbReference type="InterPro" id="IPR034422">
    <property type="entry name" value="HydE/PylB-like"/>
</dbReference>
<dbReference type="SFLD" id="SFLDG01280">
    <property type="entry name" value="HydE/PylB-like"/>
    <property type="match status" value="1"/>
</dbReference>
<comment type="cofactor">
    <cofactor evidence="7">
        <name>[4Fe-4S] cluster</name>
        <dbReference type="ChEBI" id="CHEBI:49883"/>
    </cofactor>
    <text evidence="7">Binds 1 [4Fe-4S] cluster. The cluster is coordinated with 3 cysteines and an exchangeable S-adenosyl-L-methionine.</text>
</comment>
<dbReference type="KEGG" id="sgbi:P3F81_11835"/>
<dbReference type="Proteomes" id="UP001243623">
    <property type="component" value="Chromosome"/>
</dbReference>
<dbReference type="EMBL" id="CP120678">
    <property type="protein sequence ID" value="WIW70560.1"/>
    <property type="molecule type" value="Genomic_DNA"/>
</dbReference>
<evidence type="ECO:0000256" key="4">
    <source>
        <dbReference type="ARBA" id="ARBA00023004"/>
    </source>
</evidence>
<gene>
    <name evidence="10" type="primary">hydE</name>
    <name evidence="10" type="ORF">P3F81_11835</name>
</gene>
<dbReference type="PANTHER" id="PTHR43726">
    <property type="entry name" value="3-METHYLORNITHINE SYNTHASE"/>
    <property type="match status" value="1"/>
</dbReference>
<feature type="binding site" evidence="7">
    <location>
        <position position="61"/>
    </location>
    <ligand>
        <name>[4Fe-4S] cluster</name>
        <dbReference type="ChEBI" id="CHEBI:49883"/>
        <note>4Fe-4S-S-AdoMet</note>
    </ligand>
</feature>
<evidence type="ECO:0000256" key="2">
    <source>
        <dbReference type="ARBA" id="ARBA00022691"/>
    </source>
</evidence>
<evidence type="ECO:0000313" key="10">
    <source>
        <dbReference type="EMBL" id="WIW70560.1"/>
    </source>
</evidence>
<evidence type="ECO:0000256" key="1">
    <source>
        <dbReference type="ARBA" id="ARBA00022485"/>
    </source>
</evidence>
<feature type="domain" description="Radical SAM core" evidence="9">
    <location>
        <begin position="43"/>
        <end position="262"/>
    </location>
</feature>
<evidence type="ECO:0000313" key="11">
    <source>
        <dbReference type="Proteomes" id="UP001243623"/>
    </source>
</evidence>
<dbReference type="InterPro" id="IPR010722">
    <property type="entry name" value="BATS_dom"/>
</dbReference>
<dbReference type="SFLD" id="SFLDS00029">
    <property type="entry name" value="Radical_SAM"/>
    <property type="match status" value="1"/>
</dbReference>
<keyword evidence="5 7" id="KW-0411">Iron-sulfur</keyword>
<dbReference type="InterPro" id="IPR006638">
    <property type="entry name" value="Elp3/MiaA/NifB-like_rSAM"/>
</dbReference>
<keyword evidence="3" id="KW-0479">Metal-binding</keyword>
<dbReference type="GO" id="GO:0042364">
    <property type="term" value="P:water-soluble vitamin biosynthetic process"/>
    <property type="evidence" value="ECO:0007669"/>
    <property type="project" value="UniProtKB-ARBA"/>
</dbReference>
<dbReference type="SFLD" id="SFLDG01082">
    <property type="entry name" value="B12-binding_domain_containing"/>
    <property type="match status" value="1"/>
</dbReference>
<keyword evidence="11" id="KW-1185">Reference proteome</keyword>
<evidence type="ECO:0000259" key="9">
    <source>
        <dbReference type="PROSITE" id="PS51918"/>
    </source>
</evidence>
<feature type="binding site" evidence="8">
    <location>
        <position position="155"/>
    </location>
    <ligand>
        <name>S-adenosyl-L-methionine</name>
        <dbReference type="ChEBI" id="CHEBI:59789"/>
    </ligand>
</feature>
<dbReference type="GO" id="GO:0051539">
    <property type="term" value="F:4 iron, 4 sulfur cluster binding"/>
    <property type="evidence" value="ECO:0007669"/>
    <property type="project" value="UniProtKB-KW"/>
</dbReference>
<feature type="binding site" evidence="8">
    <location>
        <position position="130"/>
    </location>
    <ligand>
        <name>(3R)-3-methyl-D-ornithine</name>
        <dbReference type="ChEBI" id="CHEBI:64642"/>
    </ligand>
</feature>
<dbReference type="GO" id="GO:0046872">
    <property type="term" value="F:metal ion binding"/>
    <property type="evidence" value="ECO:0007669"/>
    <property type="project" value="UniProtKB-KW"/>
</dbReference>
<dbReference type="CDD" id="cd01335">
    <property type="entry name" value="Radical_SAM"/>
    <property type="match status" value="1"/>
</dbReference>
<organism evidence="10 11">
    <name type="scientific">Selenobaculum gibii</name>
    <dbReference type="NCBI Taxonomy" id="3054208"/>
    <lineage>
        <taxon>Bacteria</taxon>
        <taxon>Bacillati</taxon>
        <taxon>Bacillota</taxon>
        <taxon>Negativicutes</taxon>
        <taxon>Selenomonadales</taxon>
        <taxon>Selenomonadaceae</taxon>
        <taxon>Selenobaculum</taxon>
    </lineage>
</organism>
<dbReference type="InterPro" id="IPR058240">
    <property type="entry name" value="rSAM_sf"/>
</dbReference>
<dbReference type="SFLD" id="SFLDG01060">
    <property type="entry name" value="BATS_domain_containing"/>
    <property type="match status" value="1"/>
</dbReference>
<dbReference type="SFLD" id="SFLDF00348">
    <property type="entry name" value="FeFe_hydrogenase_maturase_(Hyd"/>
    <property type="match status" value="1"/>
</dbReference>
<dbReference type="SUPFAM" id="SSF102114">
    <property type="entry name" value="Radical SAM enzymes"/>
    <property type="match status" value="1"/>
</dbReference>
<keyword evidence="1 7" id="KW-0004">4Fe-4S</keyword>
<evidence type="ECO:0000256" key="5">
    <source>
        <dbReference type="ARBA" id="ARBA00023014"/>
    </source>
</evidence>
<proteinExistence type="predicted"/>
<dbReference type="PROSITE" id="PS51918">
    <property type="entry name" value="RADICAL_SAM"/>
    <property type="match status" value="1"/>
</dbReference>
<dbReference type="SMART" id="SM00876">
    <property type="entry name" value="BATS"/>
    <property type="match status" value="1"/>
</dbReference>
<evidence type="ECO:0000256" key="7">
    <source>
        <dbReference type="PIRSR" id="PIRSR004762-1"/>
    </source>
</evidence>
<evidence type="ECO:0000256" key="3">
    <source>
        <dbReference type="ARBA" id="ARBA00022723"/>
    </source>
</evidence>
<dbReference type="GO" id="GO:0016740">
    <property type="term" value="F:transferase activity"/>
    <property type="evidence" value="ECO:0007669"/>
    <property type="project" value="TreeGrafter"/>
</dbReference>